<dbReference type="Proteomes" id="UP001597548">
    <property type="component" value="Unassembled WGS sequence"/>
</dbReference>
<reference evidence="2" key="1">
    <citation type="journal article" date="2019" name="Int. J. Syst. Evol. Microbiol.">
        <title>The Global Catalogue of Microorganisms (GCM) 10K type strain sequencing project: providing services to taxonomists for standard genome sequencing and annotation.</title>
        <authorList>
            <consortium name="The Broad Institute Genomics Platform"/>
            <consortium name="The Broad Institute Genome Sequencing Center for Infectious Disease"/>
            <person name="Wu L."/>
            <person name="Ma J."/>
        </authorList>
    </citation>
    <scope>NUCLEOTIDE SEQUENCE [LARGE SCALE GENOMIC DNA]</scope>
    <source>
        <strain evidence="2">KCTC 32514</strain>
    </source>
</reference>
<dbReference type="EMBL" id="JBHUOS010000002">
    <property type="protein sequence ID" value="MFD2914972.1"/>
    <property type="molecule type" value="Genomic_DNA"/>
</dbReference>
<dbReference type="RefSeq" id="WP_194508471.1">
    <property type="nucleotide sequence ID" value="NZ_JADILU010000005.1"/>
</dbReference>
<protein>
    <submittedName>
        <fullName evidence="1">Uncharacterized protein</fullName>
    </submittedName>
</protein>
<name>A0ABW5ZTE3_9FLAO</name>
<evidence type="ECO:0000313" key="1">
    <source>
        <dbReference type="EMBL" id="MFD2914972.1"/>
    </source>
</evidence>
<proteinExistence type="predicted"/>
<evidence type="ECO:0000313" key="2">
    <source>
        <dbReference type="Proteomes" id="UP001597548"/>
    </source>
</evidence>
<sequence>MKKIIFSLFIVIFVFLSCEQEDSKQINQNAELTKEITFDRLTSSVIGYEKDGKVQLGVSNEKVMNTFRKFTRVYSQDLTPQSFEVIEIDSKQYLRFHSEGNVVSTIALIKGDNGQYRSGSVVCETVACANNDGCIPEGNHCTKCVPDNADPEGPIRGDCKKTSGGPVIDP</sequence>
<keyword evidence="2" id="KW-1185">Reference proteome</keyword>
<comment type="caution">
    <text evidence="1">The sequence shown here is derived from an EMBL/GenBank/DDBJ whole genome shotgun (WGS) entry which is preliminary data.</text>
</comment>
<accession>A0ABW5ZTE3</accession>
<dbReference type="PROSITE" id="PS51257">
    <property type="entry name" value="PROKAR_LIPOPROTEIN"/>
    <property type="match status" value="1"/>
</dbReference>
<gene>
    <name evidence="1" type="ORF">ACFS29_04925</name>
</gene>
<organism evidence="1 2">
    <name type="scientific">Psychroserpens luteus</name>
    <dbReference type="NCBI Taxonomy" id="1434066"/>
    <lineage>
        <taxon>Bacteria</taxon>
        <taxon>Pseudomonadati</taxon>
        <taxon>Bacteroidota</taxon>
        <taxon>Flavobacteriia</taxon>
        <taxon>Flavobacteriales</taxon>
        <taxon>Flavobacteriaceae</taxon>
        <taxon>Psychroserpens</taxon>
    </lineage>
</organism>